<feature type="domain" description="Fe/B12 periplasmic-binding" evidence="1">
    <location>
        <begin position="2"/>
        <end position="286"/>
    </location>
</feature>
<dbReference type="PROSITE" id="PS50983">
    <property type="entry name" value="FE_B12_PBP"/>
    <property type="match status" value="1"/>
</dbReference>
<accession>A0A6J6DK81</accession>
<dbReference type="Pfam" id="PF01497">
    <property type="entry name" value="Peripla_BP_2"/>
    <property type="match status" value="1"/>
</dbReference>
<organism evidence="2">
    <name type="scientific">freshwater metagenome</name>
    <dbReference type="NCBI Taxonomy" id="449393"/>
    <lineage>
        <taxon>unclassified sequences</taxon>
        <taxon>metagenomes</taxon>
        <taxon>ecological metagenomes</taxon>
    </lineage>
</organism>
<reference evidence="2" key="1">
    <citation type="submission" date="2020-05" db="EMBL/GenBank/DDBJ databases">
        <authorList>
            <person name="Chiriac C."/>
            <person name="Salcher M."/>
            <person name="Ghai R."/>
            <person name="Kavagutti S V."/>
        </authorList>
    </citation>
    <scope>NUCLEOTIDE SEQUENCE</scope>
</reference>
<gene>
    <name evidence="2" type="ORF">UFOPK1722_00013</name>
</gene>
<evidence type="ECO:0000259" key="1">
    <source>
        <dbReference type="PROSITE" id="PS50983"/>
    </source>
</evidence>
<evidence type="ECO:0000313" key="2">
    <source>
        <dbReference type="EMBL" id="CAB4564557.1"/>
    </source>
</evidence>
<dbReference type="InterPro" id="IPR051030">
    <property type="entry name" value="Vitamin_B12-ABC_binding"/>
</dbReference>
<protein>
    <submittedName>
        <fullName evidence="2">Unannotated protein</fullName>
    </submittedName>
</protein>
<dbReference type="EMBL" id="CAEZTS010000001">
    <property type="protein sequence ID" value="CAB4564557.1"/>
    <property type="molecule type" value="Genomic_DNA"/>
</dbReference>
<dbReference type="PANTHER" id="PTHR42860:SF1">
    <property type="entry name" value="VITAMIN B12-BINDING PROTEIN"/>
    <property type="match status" value="1"/>
</dbReference>
<proteinExistence type="predicted"/>
<name>A0A6J6DK81_9ZZZZ</name>
<dbReference type="SUPFAM" id="SSF53807">
    <property type="entry name" value="Helical backbone' metal receptor"/>
    <property type="match status" value="1"/>
</dbReference>
<dbReference type="AlphaFoldDB" id="A0A6J6DK81"/>
<sequence length="302" mass="32021">MRIVSLLPSTTEIVFDLGLGDDLLGVTFECNHPLEARAGREIVVGGMDTKHLTPLEIDELVRRRLAAGDELYRLDEDALSRCDPDLILSQDLCRVCAVPSGDVDEAVARLNCRATVLQIDPQTLDQVIDSVQTVADAAGVPERGRALVASLRARLTALAVATDAARGDGARPTVFVLEWVDPPFVGGHWVPDVVRAAGAEPVLAVPGGRSVPTDWEAIAAIDPDHVIVSPCGYDLAGAVEQARGILDRLPARASVWAIDADAVVVRPGPRLVDGAEAIAAALHGPRVVGLPALPEQVIQRLR</sequence>
<dbReference type="Gene3D" id="3.40.50.1980">
    <property type="entry name" value="Nitrogenase molybdenum iron protein domain"/>
    <property type="match status" value="2"/>
</dbReference>
<dbReference type="PANTHER" id="PTHR42860">
    <property type="entry name" value="VITAMIN B12-BINDING PROTEIN"/>
    <property type="match status" value="1"/>
</dbReference>
<dbReference type="InterPro" id="IPR002491">
    <property type="entry name" value="ABC_transptr_periplasmic_BD"/>
</dbReference>